<protein>
    <submittedName>
        <fullName evidence="1">Uncharacterized protein</fullName>
    </submittedName>
</protein>
<proteinExistence type="predicted"/>
<reference evidence="1" key="1">
    <citation type="journal article" date="2021" name="Proc. Natl. Acad. Sci. U.S.A.">
        <title>A Catalog of Tens of Thousands of Viruses from Human Metagenomes Reveals Hidden Associations with Chronic Diseases.</title>
        <authorList>
            <person name="Tisza M.J."/>
            <person name="Buck C.B."/>
        </authorList>
    </citation>
    <scope>NUCLEOTIDE SEQUENCE</scope>
    <source>
        <strain evidence="1">CtxYv12</strain>
    </source>
</reference>
<dbReference type="EMBL" id="BK032518">
    <property type="protein sequence ID" value="DAF45740.1"/>
    <property type="molecule type" value="Genomic_DNA"/>
</dbReference>
<accession>A0A8S5S3Z9</accession>
<name>A0A8S5S3Z9_9CAUD</name>
<sequence>MFAPFIFNVVCQQFGSCSLSCTIPKTRIIFYNHKNYLKIITLLCNKKEELLYSS</sequence>
<organism evidence="1">
    <name type="scientific">Siphoviridae sp. ctxYv12</name>
    <dbReference type="NCBI Taxonomy" id="2827974"/>
    <lineage>
        <taxon>Viruses</taxon>
        <taxon>Duplodnaviria</taxon>
        <taxon>Heunggongvirae</taxon>
        <taxon>Uroviricota</taxon>
        <taxon>Caudoviricetes</taxon>
    </lineage>
</organism>
<evidence type="ECO:0000313" key="1">
    <source>
        <dbReference type="EMBL" id="DAF45740.1"/>
    </source>
</evidence>